<feature type="domain" description="Beta-mannosidase-like galactose-binding" evidence="9">
    <location>
        <begin position="57"/>
        <end position="169"/>
    </location>
</feature>
<comment type="catalytic activity">
    <reaction evidence="1">
        <text>Hydrolysis of terminal, non-reducing beta-D-mannose residues in beta-D-mannosides.</text>
        <dbReference type="EC" id="3.2.1.25"/>
    </reaction>
</comment>
<keyword evidence="5" id="KW-0378">Hydrolase</keyword>
<dbReference type="InterPro" id="IPR006102">
    <property type="entry name" value="Ig-like_GH2"/>
</dbReference>
<keyword evidence="6" id="KW-0326">Glycosidase</keyword>
<name>L0K4Q0_HALHC</name>
<evidence type="ECO:0000256" key="4">
    <source>
        <dbReference type="ARBA" id="ARBA00022729"/>
    </source>
</evidence>
<dbReference type="GO" id="GO:0006516">
    <property type="term" value="P:glycoprotein catabolic process"/>
    <property type="evidence" value="ECO:0007669"/>
    <property type="project" value="TreeGrafter"/>
</dbReference>
<dbReference type="InterPro" id="IPR050887">
    <property type="entry name" value="Beta-mannosidase_GH2"/>
</dbReference>
<evidence type="ECO:0000256" key="6">
    <source>
        <dbReference type="ARBA" id="ARBA00023295"/>
    </source>
</evidence>
<dbReference type="GO" id="GO:0004567">
    <property type="term" value="F:beta-mannosidase activity"/>
    <property type="evidence" value="ECO:0007669"/>
    <property type="project" value="UniProtKB-EC"/>
</dbReference>
<dbReference type="STRING" id="748449.Halha_0235"/>
<dbReference type="InterPro" id="IPR013783">
    <property type="entry name" value="Ig-like_fold"/>
</dbReference>
<feature type="domain" description="Glycoside hydrolase family 2 immunoglobulin-like beta-sandwich" evidence="7">
    <location>
        <begin position="181"/>
        <end position="283"/>
    </location>
</feature>
<evidence type="ECO:0000313" key="10">
    <source>
        <dbReference type="EMBL" id="AGB40247.1"/>
    </source>
</evidence>
<comment type="similarity">
    <text evidence="2">Belongs to the glycosyl hydrolase 2 family.</text>
</comment>
<sequence length="706" mass="81753">MIIDLTGVWDYQPLAHTCIYEEGSIKEETDDLPVSGTMELPTNWELADVSNFAGKIEFKRVFEVDLEEVEEKLAFLRFEGVDYFAQVFLNGECIGDHEGYFQPFEFDVTERLKDGKNTLKVVVNSPKEDTEEVWPNKKKLIKGVLNHHDARPGGWDPNYGQDKNTGGIWNDVYIDIRPTNFIQDVKWNPTVLPDNRAKVNIASTIYSSEPGDYTLVIKVDGERYEQDISLAQGREEKNAIISFAEPKLWWTWDQGEPYLYTCEVELVKKEEIIHKEEFKAGIREVDYNPDNGEWTLNNRRIFLRGSNIIPTQWLSEYTQEKITEDIDLMKGANLNSIRVHAHVTRDEFYTACDEAGILVWQDFPLQWSYDSGDGFATEAVSQIKDMINEFYNHPSIGIWCCHNEPSVNTEELDPLLYNTVSSLESARYVHPSSDFREHPYPGWYITKKEEFMTTPCKPLVTEFGAQAMPNLPIAQEICGAEWPPDWENMMYHDFQYDETFNIAQIELGDSLEEFIDNSQNYQAELLKYAIENYRLEKYNNLGSIYHFMLVECWPSITWAVVDYNREPKAGYYTLQTVFQPVLVAAKLERERWIGGKEIELGLYAINDYHKEFNECNYKVSLEKNDSDEVISIKEGQVDIASDTVINFETFRYEVPDDIEAGDYKVKLKLFDQEGSCISKNDYQIEMAPQPPYKEAGGLVFDDNKSM</sequence>
<dbReference type="SUPFAM" id="SSF51445">
    <property type="entry name" value="(Trans)glycosidases"/>
    <property type="match status" value="1"/>
</dbReference>
<evidence type="ECO:0000313" key="11">
    <source>
        <dbReference type="Proteomes" id="UP000010880"/>
    </source>
</evidence>
<dbReference type="Gene3D" id="3.20.20.80">
    <property type="entry name" value="Glycosidases"/>
    <property type="match status" value="1"/>
</dbReference>
<feature type="domain" description="Glycoside hydrolase family 2 catalytic" evidence="8">
    <location>
        <begin position="292"/>
        <end position="434"/>
    </location>
</feature>
<evidence type="ECO:0000256" key="3">
    <source>
        <dbReference type="ARBA" id="ARBA00012754"/>
    </source>
</evidence>
<dbReference type="InterPro" id="IPR036156">
    <property type="entry name" value="Beta-gal/glucu_dom_sf"/>
</dbReference>
<dbReference type="KEGG" id="hhl:Halha_0235"/>
<dbReference type="eggNOG" id="COG3250">
    <property type="taxonomic scope" value="Bacteria"/>
</dbReference>
<proteinExistence type="inferred from homology"/>
<evidence type="ECO:0000259" key="7">
    <source>
        <dbReference type="Pfam" id="PF00703"/>
    </source>
</evidence>
<dbReference type="GO" id="GO:0005975">
    <property type="term" value="P:carbohydrate metabolic process"/>
    <property type="evidence" value="ECO:0007669"/>
    <property type="project" value="InterPro"/>
</dbReference>
<dbReference type="Gene3D" id="2.60.120.260">
    <property type="entry name" value="Galactose-binding domain-like"/>
    <property type="match status" value="1"/>
</dbReference>
<gene>
    <name evidence="10" type="ordered locus">Halha_0235</name>
</gene>
<dbReference type="Pfam" id="PF00703">
    <property type="entry name" value="Glyco_hydro_2"/>
    <property type="match status" value="1"/>
</dbReference>
<reference evidence="11" key="1">
    <citation type="submission" date="2012-02" db="EMBL/GenBank/DDBJ databases">
        <title>The complete genome of Halobacteroides halobius DSM 5150.</title>
        <authorList>
            <person name="Lucas S."/>
            <person name="Copeland A."/>
            <person name="Lapidus A."/>
            <person name="Glavina del Rio T."/>
            <person name="Dalin E."/>
            <person name="Tice H."/>
            <person name="Bruce D."/>
            <person name="Goodwin L."/>
            <person name="Pitluck S."/>
            <person name="Peters L."/>
            <person name="Mikhailova N."/>
            <person name="Gu W."/>
            <person name="Kyrpides N."/>
            <person name="Mavromatis K."/>
            <person name="Ivanova N."/>
            <person name="Brettin T."/>
            <person name="Detter J.C."/>
            <person name="Han C."/>
            <person name="Larimer F."/>
            <person name="Land M."/>
            <person name="Hauser L."/>
            <person name="Markowitz V."/>
            <person name="Cheng J.-F."/>
            <person name="Hugenholtz P."/>
            <person name="Woyke T."/>
            <person name="Wu D."/>
            <person name="Tindall B."/>
            <person name="Pomrenke H."/>
            <person name="Brambilla E."/>
            <person name="Klenk H.-P."/>
            <person name="Eisen J.A."/>
        </authorList>
    </citation>
    <scope>NUCLEOTIDE SEQUENCE [LARGE SCALE GENOMIC DNA]</scope>
    <source>
        <strain evidence="11">ATCC 35273 / DSM 5150 / MD-1</strain>
    </source>
</reference>
<dbReference type="InterPro" id="IPR006103">
    <property type="entry name" value="Glyco_hydro_2_cat"/>
</dbReference>
<dbReference type="InterPro" id="IPR054593">
    <property type="entry name" value="Beta-mannosidase-like_N2"/>
</dbReference>
<dbReference type="SUPFAM" id="SSF49303">
    <property type="entry name" value="beta-Galactosidase/glucuronidase domain"/>
    <property type="match status" value="1"/>
</dbReference>
<dbReference type="Pfam" id="PF02836">
    <property type="entry name" value="Glyco_hydro_2_C"/>
    <property type="match status" value="1"/>
</dbReference>
<evidence type="ECO:0000256" key="1">
    <source>
        <dbReference type="ARBA" id="ARBA00000829"/>
    </source>
</evidence>
<dbReference type="InterPro" id="IPR017853">
    <property type="entry name" value="GH"/>
</dbReference>
<dbReference type="EC" id="3.2.1.25" evidence="3"/>
<dbReference type="Gene3D" id="2.60.40.10">
    <property type="entry name" value="Immunoglobulins"/>
    <property type="match status" value="1"/>
</dbReference>
<evidence type="ECO:0000256" key="2">
    <source>
        <dbReference type="ARBA" id="ARBA00007401"/>
    </source>
</evidence>
<evidence type="ECO:0000259" key="9">
    <source>
        <dbReference type="Pfam" id="PF22666"/>
    </source>
</evidence>
<dbReference type="OrthoDB" id="9801077at2"/>
<dbReference type="AlphaFoldDB" id="L0K4Q0"/>
<accession>L0K4Q0</accession>
<dbReference type="PANTHER" id="PTHR43730:SF1">
    <property type="entry name" value="BETA-MANNOSIDASE"/>
    <property type="match status" value="1"/>
</dbReference>
<organism evidence="10 11">
    <name type="scientific">Halobacteroides halobius (strain ATCC 35273 / DSM 5150 / MD-1)</name>
    <dbReference type="NCBI Taxonomy" id="748449"/>
    <lineage>
        <taxon>Bacteria</taxon>
        <taxon>Bacillati</taxon>
        <taxon>Bacillota</taxon>
        <taxon>Clostridia</taxon>
        <taxon>Halanaerobiales</taxon>
        <taxon>Halobacteroidaceae</taxon>
        <taxon>Halobacteroides</taxon>
    </lineage>
</organism>
<dbReference type="SUPFAM" id="SSF49785">
    <property type="entry name" value="Galactose-binding domain-like"/>
    <property type="match status" value="1"/>
</dbReference>
<dbReference type="HOGENOM" id="CLU_005015_5_0_9"/>
<keyword evidence="11" id="KW-1185">Reference proteome</keyword>
<keyword evidence="4" id="KW-0732">Signal</keyword>
<dbReference type="Pfam" id="PF22666">
    <property type="entry name" value="Glyco_hydro_2_N2"/>
    <property type="match status" value="1"/>
</dbReference>
<dbReference type="PATRIC" id="fig|748449.3.peg.213"/>
<dbReference type="EMBL" id="CP003359">
    <property type="protein sequence ID" value="AGB40247.1"/>
    <property type="molecule type" value="Genomic_DNA"/>
</dbReference>
<dbReference type="Proteomes" id="UP000010880">
    <property type="component" value="Chromosome"/>
</dbReference>
<dbReference type="RefSeq" id="WP_015325973.1">
    <property type="nucleotide sequence ID" value="NC_019978.1"/>
</dbReference>
<protein>
    <recommendedName>
        <fullName evidence="3">beta-mannosidase</fullName>
        <ecNumber evidence="3">3.2.1.25</ecNumber>
    </recommendedName>
</protein>
<dbReference type="PANTHER" id="PTHR43730">
    <property type="entry name" value="BETA-MANNOSIDASE"/>
    <property type="match status" value="1"/>
</dbReference>
<dbReference type="InterPro" id="IPR008979">
    <property type="entry name" value="Galactose-bd-like_sf"/>
</dbReference>
<evidence type="ECO:0000256" key="5">
    <source>
        <dbReference type="ARBA" id="ARBA00022801"/>
    </source>
</evidence>
<evidence type="ECO:0000259" key="8">
    <source>
        <dbReference type="Pfam" id="PF02836"/>
    </source>
</evidence>